<feature type="transmembrane region" description="Helical" evidence="9">
    <location>
        <begin position="29"/>
        <end position="50"/>
    </location>
</feature>
<accession>L5JXL6</accession>
<dbReference type="InParanoid" id="L5JXL6"/>
<evidence type="ECO:0000256" key="8">
    <source>
        <dbReference type="ARBA" id="ARBA00023224"/>
    </source>
</evidence>
<evidence type="ECO:0000256" key="6">
    <source>
        <dbReference type="ARBA" id="ARBA00022989"/>
    </source>
</evidence>
<keyword evidence="6 9" id="KW-1133">Transmembrane helix</keyword>
<dbReference type="Gene3D" id="1.20.1070.10">
    <property type="entry name" value="Rhodopsin 7-helix transmembrane proteins"/>
    <property type="match status" value="2"/>
</dbReference>
<feature type="transmembrane region" description="Helical" evidence="9">
    <location>
        <begin position="176"/>
        <end position="197"/>
    </location>
</feature>
<keyword evidence="5" id="KW-0552">Olfaction</keyword>
<evidence type="ECO:0000256" key="2">
    <source>
        <dbReference type="ARBA" id="ARBA00022475"/>
    </source>
</evidence>
<dbReference type="AlphaFoldDB" id="L5JXL6"/>
<dbReference type="PANTHER" id="PTHR26453">
    <property type="entry name" value="OLFACTORY RECEPTOR"/>
    <property type="match status" value="1"/>
</dbReference>
<feature type="transmembrane region" description="Helical" evidence="9">
    <location>
        <begin position="89"/>
        <end position="107"/>
    </location>
</feature>
<keyword evidence="3" id="KW-0716">Sensory transduction</keyword>
<dbReference type="PROSITE" id="PS50262">
    <property type="entry name" value="G_PROTEIN_RECEP_F1_2"/>
    <property type="match status" value="1"/>
</dbReference>
<dbReference type="GO" id="GO:0007186">
    <property type="term" value="P:G protein-coupled receptor signaling pathway"/>
    <property type="evidence" value="ECO:0007669"/>
    <property type="project" value="InterPro"/>
</dbReference>
<keyword evidence="11" id="KW-0675">Receptor</keyword>
<gene>
    <name evidence="11" type="ORF">PAL_GLEAN10017052</name>
</gene>
<dbReference type="EMBL" id="KB031114">
    <property type="protein sequence ID" value="ELK03246.1"/>
    <property type="molecule type" value="Genomic_DNA"/>
</dbReference>
<protein>
    <submittedName>
        <fullName evidence="11">Olfactory receptor 2M3</fullName>
    </submittedName>
</protein>
<feature type="transmembrane region" description="Helical" evidence="9">
    <location>
        <begin position="257"/>
        <end position="280"/>
    </location>
</feature>
<evidence type="ECO:0000313" key="12">
    <source>
        <dbReference type="Proteomes" id="UP000010552"/>
    </source>
</evidence>
<organism evidence="11 12">
    <name type="scientific">Pteropus alecto</name>
    <name type="common">Black flying fox</name>
    <dbReference type="NCBI Taxonomy" id="9402"/>
    <lineage>
        <taxon>Eukaryota</taxon>
        <taxon>Metazoa</taxon>
        <taxon>Chordata</taxon>
        <taxon>Craniata</taxon>
        <taxon>Vertebrata</taxon>
        <taxon>Euteleostomi</taxon>
        <taxon>Mammalia</taxon>
        <taxon>Eutheria</taxon>
        <taxon>Laurasiatheria</taxon>
        <taxon>Chiroptera</taxon>
        <taxon>Yinpterochiroptera</taxon>
        <taxon>Pteropodoidea</taxon>
        <taxon>Pteropodidae</taxon>
        <taxon>Pteropodinae</taxon>
        <taxon>Pteropus</taxon>
    </lineage>
</organism>
<feature type="domain" description="G-protein coupled receptors family 1 profile" evidence="10">
    <location>
        <begin position="1"/>
        <end position="309"/>
    </location>
</feature>
<evidence type="ECO:0000256" key="1">
    <source>
        <dbReference type="ARBA" id="ARBA00004651"/>
    </source>
</evidence>
<keyword evidence="12" id="KW-1185">Reference proteome</keyword>
<dbReference type="Proteomes" id="UP000010552">
    <property type="component" value="Unassembled WGS sequence"/>
</dbReference>
<evidence type="ECO:0000256" key="5">
    <source>
        <dbReference type="ARBA" id="ARBA00022725"/>
    </source>
</evidence>
<evidence type="ECO:0000256" key="4">
    <source>
        <dbReference type="ARBA" id="ARBA00022692"/>
    </source>
</evidence>
<dbReference type="GO" id="GO:0005886">
    <property type="term" value="C:plasma membrane"/>
    <property type="evidence" value="ECO:0007669"/>
    <property type="project" value="UniProtKB-SubCell"/>
</dbReference>
<evidence type="ECO:0000256" key="3">
    <source>
        <dbReference type="ARBA" id="ARBA00022606"/>
    </source>
</evidence>
<dbReference type="InterPro" id="IPR017452">
    <property type="entry name" value="GPCR_Rhodpsn_7TM"/>
</dbReference>
<dbReference type="FunFam" id="1.20.1070.10:FF:000008">
    <property type="entry name" value="Olfactory receptor"/>
    <property type="match status" value="1"/>
</dbReference>
<evidence type="ECO:0000313" key="11">
    <source>
        <dbReference type="EMBL" id="ELK03246.1"/>
    </source>
</evidence>
<sequence>MDLMFICTTVPKMAFKYLSGGKSIAVASYGVKIFCYVSLLGVECFLLAVMACDHCVATYHPLLYTFFVNQKLCVFLTAASWVLGSHDDIIVLAIALTLGAVIHMGSVESCHRAFTSCCFHLSNVGLYYKAAKFMYTSSASNHTPDQNKMVPAFYIIPTPKMNPLAHSLLNKEAIGYLRQCVGVSGLFWILLVWFSFFCDVPALLTLSCTSTLLFERTMFICCVVMLLLPIAVIIASYARVILAIIRMGSAEGRRKAFTTCSSHLMVVGMYFGAGMFIYMRPVSDHSPTQDKMVSAFYTILTPMLNHPLFSLRNKEVTRAFMKVLGKEKHAE</sequence>
<feature type="transmembrane region" description="Helical" evidence="9">
    <location>
        <begin position="62"/>
        <end position="83"/>
    </location>
</feature>
<name>L5JXL6_PTEAL</name>
<dbReference type="InterPro" id="IPR000725">
    <property type="entry name" value="Olfact_rcpt"/>
</dbReference>
<feature type="transmembrane region" description="Helical" evidence="9">
    <location>
        <begin position="217"/>
        <end position="245"/>
    </location>
</feature>
<keyword evidence="8" id="KW-0807">Transducer</keyword>
<proteinExistence type="predicted"/>
<comment type="subcellular location">
    <subcellularLocation>
        <location evidence="1">Cell membrane</location>
        <topology evidence="1">Multi-pass membrane protein</topology>
    </subcellularLocation>
</comment>
<keyword evidence="2" id="KW-1003">Cell membrane</keyword>
<reference evidence="12" key="1">
    <citation type="journal article" date="2013" name="Science">
        <title>Comparative analysis of bat genomes provides insight into the evolution of flight and immunity.</title>
        <authorList>
            <person name="Zhang G."/>
            <person name="Cowled C."/>
            <person name="Shi Z."/>
            <person name="Huang Z."/>
            <person name="Bishop-Lilly K.A."/>
            <person name="Fang X."/>
            <person name="Wynne J.W."/>
            <person name="Xiong Z."/>
            <person name="Baker M.L."/>
            <person name="Zhao W."/>
            <person name="Tachedjian M."/>
            <person name="Zhu Y."/>
            <person name="Zhou P."/>
            <person name="Jiang X."/>
            <person name="Ng J."/>
            <person name="Yang L."/>
            <person name="Wu L."/>
            <person name="Xiao J."/>
            <person name="Feng Y."/>
            <person name="Chen Y."/>
            <person name="Sun X."/>
            <person name="Zhang Y."/>
            <person name="Marsh G.A."/>
            <person name="Crameri G."/>
            <person name="Broder C.C."/>
            <person name="Frey K.G."/>
            <person name="Wang L.F."/>
            <person name="Wang J."/>
        </authorList>
    </citation>
    <scope>NUCLEOTIDE SEQUENCE [LARGE SCALE GENOMIC DNA]</scope>
</reference>
<evidence type="ECO:0000256" key="9">
    <source>
        <dbReference type="SAM" id="Phobius"/>
    </source>
</evidence>
<evidence type="ECO:0000256" key="7">
    <source>
        <dbReference type="ARBA" id="ARBA00023136"/>
    </source>
</evidence>
<keyword evidence="4 9" id="KW-0812">Transmembrane</keyword>
<evidence type="ECO:0000259" key="10">
    <source>
        <dbReference type="PROSITE" id="PS50262"/>
    </source>
</evidence>
<feature type="transmembrane region" description="Helical" evidence="9">
    <location>
        <begin position="292"/>
        <end position="311"/>
    </location>
</feature>
<dbReference type="GO" id="GO:0004984">
    <property type="term" value="F:olfactory receptor activity"/>
    <property type="evidence" value="ECO:0007669"/>
    <property type="project" value="InterPro"/>
</dbReference>
<dbReference type="Pfam" id="PF13853">
    <property type="entry name" value="7tm_4"/>
    <property type="match status" value="1"/>
</dbReference>
<keyword evidence="7 9" id="KW-0472">Membrane</keyword>
<dbReference type="SUPFAM" id="SSF81321">
    <property type="entry name" value="Family A G protein-coupled receptor-like"/>
    <property type="match status" value="2"/>
</dbReference>